<dbReference type="PANTHER" id="PTHR46746">
    <property type="entry name" value="KILLER CELL LECTIN-LIKE RECEPTOR SUBFAMILY F MEMBER 2"/>
    <property type="match status" value="1"/>
</dbReference>
<dbReference type="KEGG" id="alim:106511982"/>
<sequence>MEEIYATIEQANPVCQVPASDHRGSSSSKKRLYFGVLIFCALLNVLLLVKLIILSLQLADLSTIRDNLTEHLQDSNNKLSSITEERDLLKANLIRLECLSTKEKSCPAGWTVFFSSCYLFSTKSASWDKGREDCRARGADLVVINSLSEQ</sequence>
<gene>
    <name evidence="6" type="primary">LOC106511982</name>
</gene>
<keyword evidence="5" id="KW-1185">Reference proteome</keyword>
<evidence type="ECO:0000256" key="1">
    <source>
        <dbReference type="ARBA" id="ARBA00022734"/>
    </source>
</evidence>
<evidence type="ECO:0000256" key="3">
    <source>
        <dbReference type="SAM" id="Coils"/>
    </source>
</evidence>
<dbReference type="InterPro" id="IPR051379">
    <property type="entry name" value="C-type_Lectin_Receptor_IMM"/>
</dbReference>
<proteinExistence type="predicted"/>
<dbReference type="Gene3D" id="3.10.100.10">
    <property type="entry name" value="Mannose-Binding Protein A, subunit A"/>
    <property type="match status" value="1"/>
</dbReference>
<dbReference type="AlphaFoldDB" id="A0A2I4AKW8"/>
<dbReference type="InParanoid" id="A0A2I4AKW8"/>
<dbReference type="InterPro" id="IPR016186">
    <property type="entry name" value="C-type_lectin-like/link_sf"/>
</dbReference>
<reference evidence="6" key="1">
    <citation type="submission" date="2025-08" db="UniProtKB">
        <authorList>
            <consortium name="RefSeq"/>
        </authorList>
    </citation>
    <scope>IDENTIFICATION</scope>
    <source>
        <strain evidence="6">Quisiro</strain>
        <tissue evidence="6">Liver</tissue>
    </source>
</reference>
<dbReference type="Proteomes" id="UP000192220">
    <property type="component" value="Unplaced"/>
</dbReference>
<keyword evidence="4" id="KW-0812">Transmembrane</keyword>
<keyword evidence="1" id="KW-0430">Lectin</keyword>
<protein>
    <submittedName>
        <fullName evidence="6">C-type lectin domain family 4 member C</fullName>
    </submittedName>
</protein>
<dbReference type="PANTHER" id="PTHR46746:SF9">
    <property type="entry name" value="CD209 ANTIGEN-LIKE PROTEIN C-LIKE"/>
    <property type="match status" value="1"/>
</dbReference>
<feature type="non-terminal residue" evidence="6">
    <location>
        <position position="150"/>
    </location>
</feature>
<feature type="coiled-coil region" evidence="3">
    <location>
        <begin position="65"/>
        <end position="92"/>
    </location>
</feature>
<dbReference type="OrthoDB" id="6133475at2759"/>
<keyword evidence="4" id="KW-1133">Transmembrane helix</keyword>
<name>A0A2I4AKW8_AUSLI</name>
<keyword evidence="2" id="KW-1015">Disulfide bond</keyword>
<dbReference type="GeneID" id="106511982"/>
<evidence type="ECO:0000313" key="5">
    <source>
        <dbReference type="Proteomes" id="UP000192220"/>
    </source>
</evidence>
<dbReference type="SUPFAM" id="SSF56436">
    <property type="entry name" value="C-type lectin-like"/>
    <property type="match status" value="1"/>
</dbReference>
<dbReference type="InterPro" id="IPR016187">
    <property type="entry name" value="CTDL_fold"/>
</dbReference>
<keyword evidence="4" id="KW-0472">Membrane</keyword>
<evidence type="ECO:0000256" key="4">
    <source>
        <dbReference type="SAM" id="Phobius"/>
    </source>
</evidence>
<dbReference type="RefSeq" id="XP_013856144.1">
    <property type="nucleotide sequence ID" value="XM_014000690.1"/>
</dbReference>
<evidence type="ECO:0000256" key="2">
    <source>
        <dbReference type="ARBA" id="ARBA00023157"/>
    </source>
</evidence>
<evidence type="ECO:0000313" key="6">
    <source>
        <dbReference type="RefSeq" id="XP_013856144.1"/>
    </source>
</evidence>
<organism evidence="5 6">
    <name type="scientific">Austrofundulus limnaeus</name>
    <name type="common">Annual killifish</name>
    <dbReference type="NCBI Taxonomy" id="52670"/>
    <lineage>
        <taxon>Eukaryota</taxon>
        <taxon>Metazoa</taxon>
        <taxon>Chordata</taxon>
        <taxon>Craniata</taxon>
        <taxon>Vertebrata</taxon>
        <taxon>Euteleostomi</taxon>
        <taxon>Actinopterygii</taxon>
        <taxon>Neopterygii</taxon>
        <taxon>Teleostei</taxon>
        <taxon>Neoteleostei</taxon>
        <taxon>Acanthomorphata</taxon>
        <taxon>Ovalentaria</taxon>
        <taxon>Atherinomorphae</taxon>
        <taxon>Cyprinodontiformes</taxon>
        <taxon>Rivulidae</taxon>
        <taxon>Austrofundulus</taxon>
    </lineage>
</organism>
<keyword evidence="3" id="KW-0175">Coiled coil</keyword>
<feature type="transmembrane region" description="Helical" evidence="4">
    <location>
        <begin position="32"/>
        <end position="56"/>
    </location>
</feature>
<dbReference type="GO" id="GO:0030246">
    <property type="term" value="F:carbohydrate binding"/>
    <property type="evidence" value="ECO:0007669"/>
    <property type="project" value="UniProtKB-KW"/>
</dbReference>
<accession>A0A2I4AKW8</accession>